<gene>
    <name evidence="2" type="ORF">GOARA_035_00150</name>
</gene>
<dbReference type="AlphaFoldDB" id="G7H084"/>
<organism evidence="2 3">
    <name type="scientific">Gordonia araii NBRC 100433</name>
    <dbReference type="NCBI Taxonomy" id="1073574"/>
    <lineage>
        <taxon>Bacteria</taxon>
        <taxon>Bacillati</taxon>
        <taxon>Actinomycetota</taxon>
        <taxon>Actinomycetes</taxon>
        <taxon>Mycobacteriales</taxon>
        <taxon>Gordoniaceae</taxon>
        <taxon>Gordonia</taxon>
    </lineage>
</organism>
<name>G7H084_9ACTN</name>
<dbReference type="Proteomes" id="UP000035088">
    <property type="component" value="Unassembled WGS sequence"/>
</dbReference>
<evidence type="ECO:0000313" key="3">
    <source>
        <dbReference type="Proteomes" id="UP000035088"/>
    </source>
</evidence>
<dbReference type="RefSeq" id="WP_007321336.1">
    <property type="nucleotide sequence ID" value="NZ_BAEE01000035.1"/>
</dbReference>
<reference evidence="2 3" key="1">
    <citation type="submission" date="2011-11" db="EMBL/GenBank/DDBJ databases">
        <title>Whole genome shotgun sequence of Gordonia araii NBRC 100433.</title>
        <authorList>
            <person name="Yoshida Y."/>
            <person name="Hosoyama A."/>
            <person name="Tsuchikane K."/>
            <person name="Katsumata H."/>
            <person name="Yamazaki S."/>
            <person name="Fujita N."/>
        </authorList>
    </citation>
    <scope>NUCLEOTIDE SEQUENCE [LARGE SCALE GENOMIC DNA]</scope>
    <source>
        <strain evidence="2 3">NBRC 100433</strain>
    </source>
</reference>
<evidence type="ECO:0000313" key="2">
    <source>
        <dbReference type="EMBL" id="GAB09259.1"/>
    </source>
</evidence>
<evidence type="ECO:0000256" key="1">
    <source>
        <dbReference type="SAM" id="MobiDB-lite"/>
    </source>
</evidence>
<proteinExistence type="predicted"/>
<keyword evidence="3" id="KW-1185">Reference proteome</keyword>
<comment type="caution">
    <text evidence="2">The sequence shown here is derived from an EMBL/GenBank/DDBJ whole genome shotgun (WGS) entry which is preliminary data.</text>
</comment>
<feature type="region of interest" description="Disordered" evidence="1">
    <location>
        <begin position="1"/>
        <end position="25"/>
    </location>
</feature>
<dbReference type="EMBL" id="BAEE01000035">
    <property type="protein sequence ID" value="GAB09259.1"/>
    <property type="molecule type" value="Genomic_DNA"/>
</dbReference>
<dbReference type="STRING" id="1073574.GOARA_035_00150"/>
<accession>G7H084</accession>
<sequence length="60" mass="6435">MPRPVSGPKPVLGDGTRPPNPQATWPWRAPVTATVADPFGNVIGLMYSPHYLEVLAAPSR</sequence>
<protein>
    <submittedName>
        <fullName evidence="2">Uncharacterized protein</fullName>
    </submittedName>
</protein>